<proteinExistence type="inferred from homology"/>
<dbReference type="Proteomes" id="UP000002931">
    <property type="component" value="Unassembled WGS sequence"/>
</dbReference>
<dbReference type="Pfam" id="PF00216">
    <property type="entry name" value="Bac_DNA_binding"/>
    <property type="match status" value="1"/>
</dbReference>
<dbReference type="eggNOG" id="ENOG5033HYH">
    <property type="taxonomic scope" value="Bacteria"/>
</dbReference>
<dbReference type="AlphaFoldDB" id="A3VDX9"/>
<name>A3VDX9_9RHOB</name>
<dbReference type="RefSeq" id="WP_008328704.1">
    <property type="nucleotide sequence ID" value="NZ_CH902578.1"/>
</dbReference>
<gene>
    <name evidence="4" type="ORF">RB2654_03354</name>
</gene>
<dbReference type="EMBL" id="AAMT01000004">
    <property type="protein sequence ID" value="EAQ13718.1"/>
    <property type="molecule type" value="Genomic_DNA"/>
</dbReference>
<dbReference type="HOGENOM" id="CLU_137384_0_0_5"/>
<dbReference type="STRING" id="314271.RB2654_03354"/>
<comment type="similarity">
    <text evidence="1">Belongs to the bacterial histone-like protein family.</text>
</comment>
<dbReference type="SUPFAM" id="SSF47729">
    <property type="entry name" value="IHF-like DNA-binding proteins"/>
    <property type="match status" value="1"/>
</dbReference>
<comment type="caution">
    <text evidence="4">The sequence shown here is derived from an EMBL/GenBank/DDBJ whole genome shotgun (WGS) entry which is preliminary data.</text>
</comment>
<reference evidence="4 5" key="1">
    <citation type="journal article" date="2010" name="J. Bacteriol.">
        <title>Genome sequences of Pelagibaca bermudensis HTCC2601T and Maritimibacter alkaliphilus HTCC2654T, the type strains of two marine Roseobacter genera.</title>
        <authorList>
            <person name="Thrash J.C."/>
            <person name="Cho J.C."/>
            <person name="Ferriera S."/>
            <person name="Johnson J."/>
            <person name="Vergin K.L."/>
            <person name="Giovannoni S.J."/>
        </authorList>
    </citation>
    <scope>NUCLEOTIDE SEQUENCE [LARGE SCALE GENOMIC DNA]</scope>
    <source>
        <strain evidence="4 5">HTCC2654</strain>
    </source>
</reference>
<evidence type="ECO:0000313" key="5">
    <source>
        <dbReference type="Proteomes" id="UP000002931"/>
    </source>
</evidence>
<evidence type="ECO:0000256" key="2">
    <source>
        <dbReference type="ARBA" id="ARBA00023125"/>
    </source>
</evidence>
<dbReference type="InterPro" id="IPR000119">
    <property type="entry name" value="Hist_DNA-bd"/>
</dbReference>
<feature type="compositionally biased region" description="Low complexity" evidence="3">
    <location>
        <begin position="1"/>
        <end position="38"/>
    </location>
</feature>
<dbReference type="OrthoDB" id="7873378at2"/>
<keyword evidence="2 4" id="KW-0238">DNA-binding</keyword>
<evidence type="ECO:0000313" key="4">
    <source>
        <dbReference type="EMBL" id="EAQ13718.1"/>
    </source>
</evidence>
<sequence>MATSTKKSATKSSTGTRKATTAKPEADAPVADAPTTAVQGVTRAVPTAEGESDGKIVKKDLIDRVIARSGVKPRYVRPVVDALLVELGEMLEEAETMQLQPLGTVKVQRRKDVTDGEVIITKVKRKKDTPEGDDPLAAAAE</sequence>
<dbReference type="GO" id="GO:0003677">
    <property type="term" value="F:DNA binding"/>
    <property type="evidence" value="ECO:0007669"/>
    <property type="project" value="UniProtKB-KW"/>
</dbReference>
<dbReference type="GO" id="GO:0030527">
    <property type="term" value="F:structural constituent of chromatin"/>
    <property type="evidence" value="ECO:0007669"/>
    <property type="project" value="InterPro"/>
</dbReference>
<dbReference type="Gene3D" id="4.10.520.10">
    <property type="entry name" value="IHF-like DNA-binding proteins"/>
    <property type="match status" value="1"/>
</dbReference>
<protein>
    <submittedName>
        <fullName evidence="4">DNA-binding protein HU, putative</fullName>
    </submittedName>
</protein>
<feature type="region of interest" description="Disordered" evidence="3">
    <location>
        <begin position="1"/>
        <end position="53"/>
    </location>
</feature>
<evidence type="ECO:0000256" key="1">
    <source>
        <dbReference type="ARBA" id="ARBA00010529"/>
    </source>
</evidence>
<dbReference type="InterPro" id="IPR010992">
    <property type="entry name" value="IHF-like_DNA-bd_dom_sf"/>
</dbReference>
<keyword evidence="5" id="KW-1185">Reference proteome</keyword>
<evidence type="ECO:0000256" key="3">
    <source>
        <dbReference type="SAM" id="MobiDB-lite"/>
    </source>
</evidence>
<organism evidence="4 5">
    <name type="scientific">Maritimibacter alkaliphilus HTCC2654</name>
    <dbReference type="NCBI Taxonomy" id="314271"/>
    <lineage>
        <taxon>Bacteria</taxon>
        <taxon>Pseudomonadati</taxon>
        <taxon>Pseudomonadota</taxon>
        <taxon>Alphaproteobacteria</taxon>
        <taxon>Rhodobacterales</taxon>
        <taxon>Roseobacteraceae</taxon>
        <taxon>Maritimibacter</taxon>
    </lineage>
</organism>
<accession>A3VDX9</accession>